<reference evidence="1" key="1">
    <citation type="journal article" date="2020" name="Stud. Mycol.">
        <title>101 Dothideomycetes genomes: a test case for predicting lifestyles and emergence of pathogens.</title>
        <authorList>
            <person name="Haridas S."/>
            <person name="Albert R."/>
            <person name="Binder M."/>
            <person name="Bloem J."/>
            <person name="Labutti K."/>
            <person name="Salamov A."/>
            <person name="Andreopoulos B."/>
            <person name="Baker S."/>
            <person name="Barry K."/>
            <person name="Bills G."/>
            <person name="Bluhm B."/>
            <person name="Cannon C."/>
            <person name="Castanera R."/>
            <person name="Culley D."/>
            <person name="Daum C."/>
            <person name="Ezra D."/>
            <person name="Gonzalez J."/>
            <person name="Henrissat B."/>
            <person name="Kuo A."/>
            <person name="Liang C."/>
            <person name="Lipzen A."/>
            <person name="Lutzoni F."/>
            <person name="Magnuson J."/>
            <person name="Mondo S."/>
            <person name="Nolan M."/>
            <person name="Ohm R."/>
            <person name="Pangilinan J."/>
            <person name="Park H.-J."/>
            <person name="Ramirez L."/>
            <person name="Alfaro M."/>
            <person name="Sun H."/>
            <person name="Tritt A."/>
            <person name="Yoshinaga Y."/>
            <person name="Zwiers L.-H."/>
            <person name="Turgeon B."/>
            <person name="Goodwin S."/>
            <person name="Spatafora J."/>
            <person name="Crous P."/>
            <person name="Grigoriev I."/>
        </authorList>
    </citation>
    <scope>NUCLEOTIDE SEQUENCE</scope>
    <source>
        <strain evidence="1">ATCC 200398</strain>
    </source>
</reference>
<sequence length="103" mass="11652">MGEMYHMHGPLEPAEGDVPSYAQLYFYDPAQANSARMGHRANGGLDLTILTQLLQMVETDCNNPWIKMYKTAHERLQQAHEQDEELQITLNPQLQLIVQAGAD</sequence>
<organism evidence="1 2">
    <name type="scientific">Lindgomyces ingoldianus</name>
    <dbReference type="NCBI Taxonomy" id="673940"/>
    <lineage>
        <taxon>Eukaryota</taxon>
        <taxon>Fungi</taxon>
        <taxon>Dikarya</taxon>
        <taxon>Ascomycota</taxon>
        <taxon>Pezizomycotina</taxon>
        <taxon>Dothideomycetes</taxon>
        <taxon>Pleosporomycetidae</taxon>
        <taxon>Pleosporales</taxon>
        <taxon>Lindgomycetaceae</taxon>
        <taxon>Lindgomyces</taxon>
    </lineage>
</organism>
<keyword evidence="2" id="KW-1185">Reference proteome</keyword>
<evidence type="ECO:0000313" key="2">
    <source>
        <dbReference type="Proteomes" id="UP000799755"/>
    </source>
</evidence>
<dbReference type="EMBL" id="MU003542">
    <property type="protein sequence ID" value="KAF2463960.1"/>
    <property type="molecule type" value="Genomic_DNA"/>
</dbReference>
<protein>
    <submittedName>
        <fullName evidence="1">Uncharacterized protein</fullName>
    </submittedName>
</protein>
<evidence type="ECO:0000313" key="1">
    <source>
        <dbReference type="EMBL" id="KAF2463960.1"/>
    </source>
</evidence>
<gene>
    <name evidence="1" type="ORF">BDR25DRAFT_319562</name>
</gene>
<comment type="caution">
    <text evidence="1">The sequence shown here is derived from an EMBL/GenBank/DDBJ whole genome shotgun (WGS) entry which is preliminary data.</text>
</comment>
<accession>A0ACB6QBS8</accession>
<name>A0ACB6QBS8_9PLEO</name>
<dbReference type="Proteomes" id="UP000799755">
    <property type="component" value="Unassembled WGS sequence"/>
</dbReference>
<proteinExistence type="predicted"/>